<feature type="transmembrane region" description="Helical" evidence="9">
    <location>
        <begin position="132"/>
        <end position="150"/>
    </location>
</feature>
<comment type="subcellular location">
    <subcellularLocation>
        <location evidence="1">Endoplasmic reticulum membrane</location>
        <topology evidence="1">Multi-pass membrane protein</topology>
    </subcellularLocation>
</comment>
<keyword evidence="11" id="KW-1185">Reference proteome</keyword>
<evidence type="ECO:0000313" key="10">
    <source>
        <dbReference type="EMBL" id="CAK7268806.1"/>
    </source>
</evidence>
<keyword evidence="6 9" id="KW-1133">Transmembrane helix</keyword>
<feature type="transmembrane region" description="Helical" evidence="9">
    <location>
        <begin position="162"/>
        <end position="180"/>
    </location>
</feature>
<feature type="transmembrane region" description="Helical" evidence="9">
    <location>
        <begin position="340"/>
        <end position="366"/>
    </location>
</feature>
<keyword evidence="5" id="KW-0256">Endoplasmic reticulum</keyword>
<organism evidence="10 11">
    <name type="scientific">Sporothrix epigloea</name>
    <dbReference type="NCBI Taxonomy" id="1892477"/>
    <lineage>
        <taxon>Eukaryota</taxon>
        <taxon>Fungi</taxon>
        <taxon>Dikarya</taxon>
        <taxon>Ascomycota</taxon>
        <taxon>Pezizomycotina</taxon>
        <taxon>Sordariomycetes</taxon>
        <taxon>Sordariomycetidae</taxon>
        <taxon>Ophiostomatales</taxon>
        <taxon>Ophiostomataceae</taxon>
        <taxon>Sporothrix</taxon>
    </lineage>
</organism>
<protein>
    <recommendedName>
        <fullName evidence="12">Signal peptide peptidase</fullName>
    </recommendedName>
</protein>
<evidence type="ECO:0000256" key="8">
    <source>
        <dbReference type="SAM" id="MobiDB-lite"/>
    </source>
</evidence>
<feature type="compositionally biased region" description="Basic and acidic residues" evidence="8">
    <location>
        <begin position="577"/>
        <end position="589"/>
    </location>
</feature>
<dbReference type="EMBL" id="CAWUON010000040">
    <property type="protein sequence ID" value="CAK7268806.1"/>
    <property type="molecule type" value="Genomic_DNA"/>
</dbReference>
<dbReference type="InterPro" id="IPR007369">
    <property type="entry name" value="Peptidase_A22B_SPP"/>
</dbReference>
<evidence type="ECO:0000256" key="2">
    <source>
        <dbReference type="ARBA" id="ARBA00006859"/>
    </source>
</evidence>
<dbReference type="Proteomes" id="UP001642502">
    <property type="component" value="Unassembled WGS sequence"/>
</dbReference>
<evidence type="ECO:0000256" key="7">
    <source>
        <dbReference type="ARBA" id="ARBA00023136"/>
    </source>
</evidence>
<feature type="region of interest" description="Disordered" evidence="8">
    <location>
        <begin position="569"/>
        <end position="596"/>
    </location>
</feature>
<name>A0ABP0DKL2_9PEZI</name>
<accession>A0ABP0DKL2</accession>
<feature type="transmembrane region" description="Helical" evidence="9">
    <location>
        <begin position="495"/>
        <end position="517"/>
    </location>
</feature>
<keyword evidence="4" id="KW-0378">Hydrolase</keyword>
<gene>
    <name evidence="10" type="ORF">SEPCBS119000_003250</name>
</gene>
<dbReference type="PANTHER" id="PTHR12174">
    <property type="entry name" value="SIGNAL PEPTIDE PEPTIDASE"/>
    <property type="match status" value="1"/>
</dbReference>
<evidence type="ECO:0000256" key="6">
    <source>
        <dbReference type="ARBA" id="ARBA00022989"/>
    </source>
</evidence>
<evidence type="ECO:0000256" key="4">
    <source>
        <dbReference type="ARBA" id="ARBA00022801"/>
    </source>
</evidence>
<dbReference type="SMART" id="SM00730">
    <property type="entry name" value="PSN"/>
    <property type="match status" value="1"/>
</dbReference>
<evidence type="ECO:0000256" key="9">
    <source>
        <dbReference type="SAM" id="Phobius"/>
    </source>
</evidence>
<reference evidence="10 11" key="1">
    <citation type="submission" date="2024-01" db="EMBL/GenBank/DDBJ databases">
        <authorList>
            <person name="Allen C."/>
            <person name="Tagirdzhanova G."/>
        </authorList>
    </citation>
    <scope>NUCLEOTIDE SEQUENCE [LARGE SCALE GENOMIC DNA]</scope>
    <source>
        <strain evidence="10 11">CBS 119000</strain>
    </source>
</reference>
<evidence type="ECO:0008006" key="12">
    <source>
        <dbReference type="Google" id="ProtNLM"/>
    </source>
</evidence>
<evidence type="ECO:0000256" key="3">
    <source>
        <dbReference type="ARBA" id="ARBA00022692"/>
    </source>
</evidence>
<dbReference type="InterPro" id="IPR006639">
    <property type="entry name" value="Preselin/SPP"/>
</dbReference>
<feature type="region of interest" description="Disordered" evidence="8">
    <location>
        <begin position="99"/>
        <end position="123"/>
    </location>
</feature>
<proteinExistence type="inferred from homology"/>
<keyword evidence="3 9" id="KW-0812">Transmembrane</keyword>
<keyword evidence="7 9" id="KW-0472">Membrane</keyword>
<sequence length="618" mass="65978">MAAAGPLESALADGSLGYVVENVTKNLTEALAASIGPSDLAAGETSALSAARAAFSFSDPSSLGQLLYAYRHVILMEGRILALALGVIYVGAHASLTRPHSAAPREDDEEGSRKKKKRAGKKAKEGLRLSDALLMPLFAAGALMGMYYLIEYMQDPALLNRIIRAYTSLVALASVGSFLGDGLNLVSSLVFPNVWTSHDGRLYRVDGARRVQWVQSTEASPPPSRAAGAAAASAAAATTWEKDASRTTPFPDLLATPLRWLPASTATSIAAVSWSVRRLVRESWSIHVLLRGVGAEEIEGLSIHALVGLGLSAVVVYVDYFLGLSPALLNNVMGLGLTYFALQVVSLTSFGIGSTVLLGLFLYDIVMVFYTPFMVKVATTVEAPIKIVAASGGQSGMLGLGDIVVPGLYICMCLRYDLYRHYARQVRQVETSLTTTAQTGDYEMTAETMSTTTAATRHVKSPYIDPQGRWGDRLWTRTATPTTPGLSAARFAKPYFVTSMVAYVVGLTGAMLAMVISRQGQPALFYLVPALLLATWGRAALAGHLPDMWAYTEDSSLDTKDVVVDLDADGMPIKQGGGDEKDKKEKLGADPEGAGNEQDFFVFAIRAPPDADSDELDI</sequence>
<dbReference type="Pfam" id="PF04258">
    <property type="entry name" value="Peptidase_A22B"/>
    <property type="match status" value="1"/>
</dbReference>
<comment type="similarity">
    <text evidence="2">Belongs to the peptidase A22B family.</text>
</comment>
<evidence type="ECO:0000256" key="1">
    <source>
        <dbReference type="ARBA" id="ARBA00004477"/>
    </source>
</evidence>
<dbReference type="PANTHER" id="PTHR12174:SF23">
    <property type="entry name" value="MINOR HISTOCOMPATIBILITY ANTIGEN H13"/>
    <property type="match status" value="1"/>
</dbReference>
<evidence type="ECO:0000256" key="5">
    <source>
        <dbReference type="ARBA" id="ARBA00022824"/>
    </source>
</evidence>
<feature type="transmembrane region" description="Helical" evidence="9">
    <location>
        <begin position="301"/>
        <end position="320"/>
    </location>
</feature>
<evidence type="ECO:0000313" key="11">
    <source>
        <dbReference type="Proteomes" id="UP001642502"/>
    </source>
</evidence>
<comment type="caution">
    <text evidence="10">The sequence shown here is derived from an EMBL/GenBank/DDBJ whole genome shotgun (WGS) entry which is preliminary data.</text>
</comment>